<accession>A0A645GUT6</accession>
<reference evidence="1" key="1">
    <citation type="submission" date="2019-08" db="EMBL/GenBank/DDBJ databases">
        <authorList>
            <person name="Kucharzyk K."/>
            <person name="Murdoch R.W."/>
            <person name="Higgins S."/>
            <person name="Loffler F."/>
        </authorList>
    </citation>
    <scope>NUCLEOTIDE SEQUENCE</scope>
</reference>
<name>A0A645GUT6_9ZZZZ</name>
<dbReference type="AlphaFoldDB" id="A0A645GUT6"/>
<comment type="caution">
    <text evidence="1">The sequence shown here is derived from an EMBL/GenBank/DDBJ whole genome shotgun (WGS) entry which is preliminary data.</text>
</comment>
<organism evidence="1">
    <name type="scientific">bioreactor metagenome</name>
    <dbReference type="NCBI Taxonomy" id="1076179"/>
    <lineage>
        <taxon>unclassified sequences</taxon>
        <taxon>metagenomes</taxon>
        <taxon>ecological metagenomes</taxon>
    </lineage>
</organism>
<sequence length="70" mass="7898">MTAVAFDDQVPLYRLHPEMGHPIDTIIDGPLAPPNVPISMIRCSLVATTTSTRLSDTCRMEKRERVRCWS</sequence>
<proteinExistence type="predicted"/>
<dbReference type="EMBL" id="VSSQ01077805">
    <property type="protein sequence ID" value="MPN27794.1"/>
    <property type="molecule type" value="Genomic_DNA"/>
</dbReference>
<evidence type="ECO:0000313" key="1">
    <source>
        <dbReference type="EMBL" id="MPN27794.1"/>
    </source>
</evidence>
<gene>
    <name evidence="1" type="ORF">SDC9_175228</name>
</gene>
<protein>
    <submittedName>
        <fullName evidence="1">Uncharacterized protein</fullName>
    </submittedName>
</protein>